<keyword evidence="4" id="KW-0676">Redox-active center</keyword>
<comment type="caution">
    <text evidence="7">The sequence shown here is derived from an EMBL/GenBank/DDBJ whole genome shotgun (WGS) entry which is preliminary data.</text>
</comment>
<proteinExistence type="predicted"/>
<dbReference type="EMBL" id="QPMM01000011">
    <property type="protein sequence ID" value="RFS20222.1"/>
    <property type="molecule type" value="Genomic_DNA"/>
</dbReference>
<dbReference type="GO" id="GO:0017004">
    <property type="term" value="P:cytochrome complex assembly"/>
    <property type="evidence" value="ECO:0007669"/>
    <property type="project" value="UniProtKB-KW"/>
</dbReference>
<evidence type="ECO:0000256" key="1">
    <source>
        <dbReference type="ARBA" id="ARBA00004196"/>
    </source>
</evidence>
<dbReference type="PROSITE" id="PS51352">
    <property type="entry name" value="THIOREDOXIN_2"/>
    <property type="match status" value="1"/>
</dbReference>
<dbReference type="Proteomes" id="UP000260644">
    <property type="component" value="Unassembled WGS sequence"/>
</dbReference>
<dbReference type="InterPro" id="IPR013766">
    <property type="entry name" value="Thioredoxin_domain"/>
</dbReference>
<gene>
    <name evidence="7" type="ORF">DVR12_21140</name>
</gene>
<keyword evidence="5" id="KW-0732">Signal</keyword>
<evidence type="ECO:0000256" key="3">
    <source>
        <dbReference type="ARBA" id="ARBA00023157"/>
    </source>
</evidence>
<organism evidence="7 8">
    <name type="scientific">Chitinophaga silvatica</name>
    <dbReference type="NCBI Taxonomy" id="2282649"/>
    <lineage>
        <taxon>Bacteria</taxon>
        <taxon>Pseudomonadati</taxon>
        <taxon>Bacteroidota</taxon>
        <taxon>Chitinophagia</taxon>
        <taxon>Chitinophagales</taxon>
        <taxon>Chitinophagaceae</taxon>
        <taxon>Chitinophaga</taxon>
    </lineage>
</organism>
<dbReference type="PANTHER" id="PTHR42852">
    <property type="entry name" value="THIOL:DISULFIDE INTERCHANGE PROTEIN DSBE"/>
    <property type="match status" value="1"/>
</dbReference>
<dbReference type="InterPro" id="IPR050553">
    <property type="entry name" value="Thioredoxin_ResA/DsbE_sf"/>
</dbReference>
<keyword evidence="2" id="KW-0201">Cytochrome c-type biogenesis</keyword>
<protein>
    <recommendedName>
        <fullName evidence="6">Thioredoxin domain-containing protein</fullName>
    </recommendedName>
</protein>
<dbReference type="OrthoDB" id="1120316at2"/>
<dbReference type="SUPFAM" id="SSF52833">
    <property type="entry name" value="Thioredoxin-like"/>
    <property type="match status" value="1"/>
</dbReference>
<evidence type="ECO:0000313" key="8">
    <source>
        <dbReference type="Proteomes" id="UP000260644"/>
    </source>
</evidence>
<dbReference type="RefSeq" id="WP_116977784.1">
    <property type="nucleotide sequence ID" value="NZ_QPMM01000011.1"/>
</dbReference>
<keyword evidence="8" id="KW-1185">Reference proteome</keyword>
<feature type="chain" id="PRO_5017621602" description="Thioredoxin domain-containing protein" evidence="5">
    <location>
        <begin position="24"/>
        <end position="510"/>
    </location>
</feature>
<dbReference type="InterPro" id="IPR013740">
    <property type="entry name" value="Redoxin"/>
</dbReference>
<evidence type="ECO:0000256" key="4">
    <source>
        <dbReference type="ARBA" id="ARBA00023284"/>
    </source>
</evidence>
<dbReference type="PANTHER" id="PTHR42852:SF6">
    <property type="entry name" value="THIOL:DISULFIDE INTERCHANGE PROTEIN DSBE"/>
    <property type="match status" value="1"/>
</dbReference>
<sequence length="510" mass="58442">MLLLKMKLTCAILLCLWSLAASAQSGQPILEAGAIGISGEVTIPANIKKDSVWLYLKIPQPFTGEVRTYKTLLDSNGRFILKVNTETNLSRCVISTNIAIDKKVTVLLKNGQESKIFFNYNNDGVINKVKVSDNHGLTEEEIIQSLSKFSELINYRSNKPVEPLYNKDYSAFIDNTNDVLQGKRIVLNKPPLLSEKMNEILVKDYALAVYYNHVFDYHNEMVLNYRNTNNRWMPDSVVIKKPVREDYSFLKNMDLNNQLYLYCFSYPIFTQQLLQNNILSIPRIQDTPIDEWTESVKGIFGHLFGFDQGMFYDMLVGNAYAMQFETELKPLTIKQIENIKSYYKGGDLEKILLRRNQEVTELAGLKETVVINSTPNVSPEELMNAIISRYKGKTVVVDFWATWCAPCLGAIKESRAFKKQLSDKGTVFIYISNSSSPKGLWERHIQGIGGQQYYLTTKEWKYLLERFNFGAIPSYLIFDKNGILKQQFLEYPGNEVMKKRIEAILEGDPV</sequence>
<keyword evidence="3" id="KW-1015">Disulfide bond</keyword>
<reference evidence="7 8" key="1">
    <citation type="submission" date="2018-07" db="EMBL/GenBank/DDBJ databases">
        <title>Chitinophaga K2CV101002-2 sp. nov., isolated from a monsoon evergreen broad-leaved forest soil.</title>
        <authorList>
            <person name="Lv Y."/>
        </authorList>
    </citation>
    <scope>NUCLEOTIDE SEQUENCE [LARGE SCALE GENOMIC DNA]</scope>
    <source>
        <strain evidence="7 8">GDMCC 1.1288</strain>
    </source>
</reference>
<evidence type="ECO:0000256" key="5">
    <source>
        <dbReference type="SAM" id="SignalP"/>
    </source>
</evidence>
<feature type="signal peptide" evidence="5">
    <location>
        <begin position="1"/>
        <end position="23"/>
    </location>
</feature>
<accession>A0A3E1Y696</accession>
<dbReference type="Pfam" id="PF08534">
    <property type="entry name" value="Redoxin"/>
    <property type="match status" value="1"/>
</dbReference>
<name>A0A3E1Y696_9BACT</name>
<feature type="domain" description="Thioredoxin" evidence="6">
    <location>
        <begin position="353"/>
        <end position="506"/>
    </location>
</feature>
<evidence type="ECO:0000256" key="2">
    <source>
        <dbReference type="ARBA" id="ARBA00022748"/>
    </source>
</evidence>
<dbReference type="InterPro" id="IPR036249">
    <property type="entry name" value="Thioredoxin-like_sf"/>
</dbReference>
<comment type="subcellular location">
    <subcellularLocation>
        <location evidence="1">Cell envelope</location>
    </subcellularLocation>
</comment>
<dbReference type="Gene3D" id="3.40.30.10">
    <property type="entry name" value="Glutaredoxin"/>
    <property type="match status" value="1"/>
</dbReference>
<dbReference type="GO" id="GO:0016491">
    <property type="term" value="F:oxidoreductase activity"/>
    <property type="evidence" value="ECO:0007669"/>
    <property type="project" value="InterPro"/>
</dbReference>
<dbReference type="GO" id="GO:0030313">
    <property type="term" value="C:cell envelope"/>
    <property type="evidence" value="ECO:0007669"/>
    <property type="project" value="UniProtKB-SubCell"/>
</dbReference>
<dbReference type="CDD" id="cd02966">
    <property type="entry name" value="TlpA_like_family"/>
    <property type="match status" value="1"/>
</dbReference>
<evidence type="ECO:0000313" key="7">
    <source>
        <dbReference type="EMBL" id="RFS20222.1"/>
    </source>
</evidence>
<dbReference type="AlphaFoldDB" id="A0A3E1Y696"/>
<evidence type="ECO:0000259" key="6">
    <source>
        <dbReference type="PROSITE" id="PS51352"/>
    </source>
</evidence>